<evidence type="ECO:0000313" key="3">
    <source>
        <dbReference type="Proteomes" id="UP000256388"/>
    </source>
</evidence>
<dbReference type="InterPro" id="IPR016187">
    <property type="entry name" value="CTDL_fold"/>
</dbReference>
<dbReference type="PANTHER" id="PTHR23150">
    <property type="entry name" value="SULFATASE MODIFYING FACTOR 1, 2"/>
    <property type="match status" value="1"/>
</dbReference>
<dbReference type="GO" id="GO:0120147">
    <property type="term" value="F:formylglycine-generating oxidase activity"/>
    <property type="evidence" value="ECO:0007669"/>
    <property type="project" value="TreeGrafter"/>
</dbReference>
<dbReference type="Pfam" id="PF03781">
    <property type="entry name" value="FGE-sulfatase"/>
    <property type="match status" value="1"/>
</dbReference>
<feature type="domain" description="Sulfatase-modifying factor enzyme-like" evidence="1">
    <location>
        <begin position="111"/>
        <end position="335"/>
    </location>
</feature>
<dbReference type="Gene3D" id="3.90.1580.10">
    <property type="entry name" value="paralog of FGE (formylglycine-generating enzyme)"/>
    <property type="match status" value="1"/>
</dbReference>
<keyword evidence="3" id="KW-1185">Reference proteome</keyword>
<comment type="caution">
    <text evidence="2">The sequence shown here is derived from an EMBL/GenBank/DDBJ whole genome shotgun (WGS) entry which is preliminary data.</text>
</comment>
<gene>
    <name evidence="2" type="ORF">DFR64_2602</name>
</gene>
<dbReference type="PANTHER" id="PTHR23150:SF19">
    <property type="entry name" value="FORMYLGLYCINE-GENERATING ENZYME"/>
    <property type="match status" value="1"/>
</dbReference>
<organism evidence="2 3">
    <name type="scientific">Pelolinea submarina</name>
    <dbReference type="NCBI Taxonomy" id="913107"/>
    <lineage>
        <taxon>Bacteria</taxon>
        <taxon>Bacillati</taxon>
        <taxon>Chloroflexota</taxon>
        <taxon>Anaerolineae</taxon>
        <taxon>Anaerolineales</taxon>
        <taxon>Anaerolineaceae</taxon>
        <taxon>Pelolinea</taxon>
    </lineage>
</organism>
<dbReference type="InterPro" id="IPR051043">
    <property type="entry name" value="Sulfatase_Mod_Factor_Kinase"/>
</dbReference>
<dbReference type="Proteomes" id="UP000256388">
    <property type="component" value="Unassembled WGS sequence"/>
</dbReference>
<evidence type="ECO:0000259" key="1">
    <source>
        <dbReference type="Pfam" id="PF03781"/>
    </source>
</evidence>
<sequence length="337" mass="36758">MIQYLQASQSLYPDVNPMKKWTLSLLPLLFSACQLLPLASPTPDPALAATQTTQRELLHAIEATMTAIPTITPMPAGGTLPEAGLPVVAATPLPTPSGSDNTIAHPLTGMTLVYIPAGEFVMGTSKYDRDLETNEVPQRTVTLDAFWISQTEITNALYTQCVQAGACVYSAGDQTNPRYTDPAFTDHPVVYVAWQAAQDYCAWSGGRLPTEAEWEKAARGTEGLKFAWGNTSPAETQVNANNIVGDTTPVNQYPEGASSYGVLDMGGNVREWVWDWYDPYYYQYAPNSNPTGPISGEKKVLKGASYLDIYRFARPGNRLAHDPHSPGVNRGFRCVYP</sequence>
<dbReference type="SUPFAM" id="SSF56436">
    <property type="entry name" value="C-type lectin-like"/>
    <property type="match status" value="1"/>
</dbReference>
<evidence type="ECO:0000313" key="2">
    <source>
        <dbReference type="EMBL" id="REG06170.1"/>
    </source>
</evidence>
<proteinExistence type="predicted"/>
<dbReference type="InterPro" id="IPR005532">
    <property type="entry name" value="SUMF_dom"/>
</dbReference>
<reference evidence="2 3" key="1">
    <citation type="submission" date="2018-08" db="EMBL/GenBank/DDBJ databases">
        <title>Genomic Encyclopedia of Type Strains, Phase IV (KMG-IV): sequencing the most valuable type-strain genomes for metagenomic binning, comparative biology and taxonomic classification.</title>
        <authorList>
            <person name="Goeker M."/>
        </authorList>
    </citation>
    <scope>NUCLEOTIDE SEQUENCE [LARGE SCALE GENOMIC DNA]</scope>
    <source>
        <strain evidence="2 3">DSM 23923</strain>
    </source>
</reference>
<dbReference type="AlphaFoldDB" id="A0A347ZQB9"/>
<accession>A0A347ZQB9</accession>
<dbReference type="InterPro" id="IPR042095">
    <property type="entry name" value="SUMF_sf"/>
</dbReference>
<protein>
    <submittedName>
        <fullName evidence="2">Formylglycine-generating enzyme required for sulfatase activity</fullName>
    </submittedName>
</protein>
<dbReference type="EMBL" id="QUMS01000004">
    <property type="protein sequence ID" value="REG06170.1"/>
    <property type="molecule type" value="Genomic_DNA"/>
</dbReference>
<name>A0A347ZQB9_9CHLR</name>